<gene>
    <name evidence="2" type="ORF">C7M84_015162</name>
</gene>
<evidence type="ECO:0000313" key="3">
    <source>
        <dbReference type="Proteomes" id="UP000283509"/>
    </source>
</evidence>
<organism evidence="2 3">
    <name type="scientific">Penaeus vannamei</name>
    <name type="common">Whiteleg shrimp</name>
    <name type="synonym">Litopenaeus vannamei</name>
    <dbReference type="NCBI Taxonomy" id="6689"/>
    <lineage>
        <taxon>Eukaryota</taxon>
        <taxon>Metazoa</taxon>
        <taxon>Ecdysozoa</taxon>
        <taxon>Arthropoda</taxon>
        <taxon>Crustacea</taxon>
        <taxon>Multicrustacea</taxon>
        <taxon>Malacostraca</taxon>
        <taxon>Eumalacostraca</taxon>
        <taxon>Eucarida</taxon>
        <taxon>Decapoda</taxon>
        <taxon>Dendrobranchiata</taxon>
        <taxon>Penaeoidea</taxon>
        <taxon>Penaeidae</taxon>
        <taxon>Penaeus</taxon>
    </lineage>
</organism>
<accession>A0A3R7NU46</accession>
<evidence type="ECO:0000256" key="1">
    <source>
        <dbReference type="SAM" id="MobiDB-lite"/>
    </source>
</evidence>
<dbReference type="Proteomes" id="UP000283509">
    <property type="component" value="Unassembled WGS sequence"/>
</dbReference>
<evidence type="ECO:0000313" key="2">
    <source>
        <dbReference type="EMBL" id="ROT66791.1"/>
    </source>
</evidence>
<sequence length="215" mass="24196">MGGAESSFIVVASWVSSSLRSPRLHLPPSRERSRSFTVCVTSVLSGGSCLGRELCFQEEIRLCNLTVGVRCDELQDLPTGFAPTSADPLSPSSSRPDPNPRRRESTPIAVLNDHNRIYSRLRPSSTALVWMMTSRCKTSHSLEAFVRLAPSDSQTGAKATAGRWDESVKPGIFFEPKRVFSFVGFETLDVYWHVLREIEWRPCQSWDRDIRMLVF</sequence>
<reference evidence="2 3" key="1">
    <citation type="submission" date="2018-04" db="EMBL/GenBank/DDBJ databases">
        <authorList>
            <person name="Zhang X."/>
            <person name="Yuan J."/>
            <person name="Li F."/>
            <person name="Xiang J."/>
        </authorList>
    </citation>
    <scope>NUCLEOTIDE SEQUENCE [LARGE SCALE GENOMIC DNA]</scope>
    <source>
        <tissue evidence="2">Muscle</tissue>
    </source>
</reference>
<feature type="region of interest" description="Disordered" evidence="1">
    <location>
        <begin position="82"/>
        <end position="106"/>
    </location>
</feature>
<dbReference type="EMBL" id="QCYY01002886">
    <property type="protein sequence ID" value="ROT66791.1"/>
    <property type="molecule type" value="Genomic_DNA"/>
</dbReference>
<protein>
    <submittedName>
        <fullName evidence="2">Uncharacterized protein</fullName>
    </submittedName>
</protein>
<proteinExistence type="predicted"/>
<feature type="compositionally biased region" description="Low complexity" evidence="1">
    <location>
        <begin position="83"/>
        <end position="96"/>
    </location>
</feature>
<reference evidence="2 3" key="2">
    <citation type="submission" date="2019-01" db="EMBL/GenBank/DDBJ databases">
        <title>The decoding of complex shrimp genome reveals the adaptation for benthos swimmer, frequently molting mechanism and breeding impact on genome.</title>
        <authorList>
            <person name="Sun Y."/>
            <person name="Gao Y."/>
            <person name="Yu Y."/>
        </authorList>
    </citation>
    <scope>NUCLEOTIDE SEQUENCE [LARGE SCALE GENOMIC DNA]</scope>
    <source>
        <tissue evidence="2">Muscle</tissue>
    </source>
</reference>
<comment type="caution">
    <text evidence="2">The sequence shown here is derived from an EMBL/GenBank/DDBJ whole genome shotgun (WGS) entry which is preliminary data.</text>
</comment>
<name>A0A3R7NU46_PENVA</name>
<keyword evidence="3" id="KW-1185">Reference proteome</keyword>
<dbReference type="AlphaFoldDB" id="A0A3R7NU46"/>